<feature type="domain" description="Bacteriophage T5 Orf172 DNA-binding" evidence="1">
    <location>
        <begin position="14"/>
        <end position="94"/>
    </location>
</feature>
<protein>
    <recommendedName>
        <fullName evidence="1">Bacteriophage T5 Orf172 DNA-binding domain-containing protein</fullName>
    </recommendedName>
</protein>
<name>A0AAP7FII3_9PSED</name>
<dbReference type="EMBL" id="LSTU01000060">
    <property type="protein sequence ID" value="OAH45534.1"/>
    <property type="molecule type" value="Genomic_DNA"/>
</dbReference>
<gene>
    <name evidence="2" type="ORF">AYJ70_21140</name>
</gene>
<accession>A0AAP7FII3</accession>
<dbReference type="Pfam" id="PF10544">
    <property type="entry name" value="T5orf172"/>
    <property type="match status" value="1"/>
</dbReference>
<organism evidence="2 3">
    <name type="scientific">Pseudomonas monteilii</name>
    <dbReference type="NCBI Taxonomy" id="76759"/>
    <lineage>
        <taxon>Bacteria</taxon>
        <taxon>Pseudomonadati</taxon>
        <taxon>Pseudomonadota</taxon>
        <taxon>Gammaproteobacteria</taxon>
        <taxon>Pseudomonadales</taxon>
        <taxon>Pseudomonadaceae</taxon>
        <taxon>Pseudomonas</taxon>
    </lineage>
</organism>
<evidence type="ECO:0000313" key="3">
    <source>
        <dbReference type="Proteomes" id="UP000077242"/>
    </source>
</evidence>
<dbReference type="RefSeq" id="WP_063977551.1">
    <property type="nucleotide sequence ID" value="NZ_JACGCV010000011.1"/>
</dbReference>
<comment type="caution">
    <text evidence="2">The sequence shown here is derived from an EMBL/GenBank/DDBJ whole genome shotgun (WGS) entry which is preliminary data.</text>
</comment>
<dbReference type="InterPro" id="IPR018306">
    <property type="entry name" value="Phage_T5_Orf172_DNA-bd"/>
</dbReference>
<dbReference type="SMART" id="SM00974">
    <property type="entry name" value="T5orf172"/>
    <property type="match status" value="1"/>
</dbReference>
<evidence type="ECO:0000259" key="1">
    <source>
        <dbReference type="SMART" id="SM00974"/>
    </source>
</evidence>
<evidence type="ECO:0000313" key="2">
    <source>
        <dbReference type="EMBL" id="OAH45534.1"/>
    </source>
</evidence>
<dbReference type="AlphaFoldDB" id="A0AAP7FII3"/>
<proteinExistence type="predicted"/>
<reference evidence="3" key="1">
    <citation type="submission" date="2016-02" db="EMBL/GenBank/DDBJ databases">
        <title>Dietzia cinnamea strain CD11_5 genome sequencing and assembly.</title>
        <authorList>
            <person name="Kaur G."/>
            <person name="Nair G.R."/>
            <person name="Mayilraj S."/>
        </authorList>
    </citation>
    <scope>NUCLEOTIDE SEQUENCE [LARGE SCALE GENOMIC DNA]</scope>
    <source>
        <strain evidence="3">CD10_2</strain>
    </source>
</reference>
<dbReference type="Proteomes" id="UP000077242">
    <property type="component" value="Unassembled WGS sequence"/>
</dbReference>
<sequence>MSSTYGFIYIMGSEAMPGVYKVGMTAHSPCRRAVELSRGTGVPSEYRVLFYGEHESALAWEQSVHANLADRRVSENREFFQGPLIDIIRAVEGDGELISSWDSDEAKEARNPGCMWRSRPLWFEQNLHSPGYIERVRRERS</sequence>